<dbReference type="HOGENOM" id="CLU_315302_0_0_1"/>
<feature type="region of interest" description="Disordered" evidence="11">
    <location>
        <begin position="745"/>
        <end position="774"/>
    </location>
</feature>
<evidence type="ECO:0000256" key="4">
    <source>
        <dbReference type="ARBA" id="ARBA00022490"/>
    </source>
</evidence>
<dbReference type="InterPro" id="IPR031387">
    <property type="entry name" value="SPICE1"/>
</dbReference>
<organism evidence="12 13">
    <name type="scientific">Nematostella vectensis</name>
    <name type="common">Starlet sea anemone</name>
    <dbReference type="NCBI Taxonomy" id="45351"/>
    <lineage>
        <taxon>Eukaryota</taxon>
        <taxon>Metazoa</taxon>
        <taxon>Cnidaria</taxon>
        <taxon>Anthozoa</taxon>
        <taxon>Hexacorallia</taxon>
        <taxon>Actiniaria</taxon>
        <taxon>Edwardsiidae</taxon>
        <taxon>Nematostella</taxon>
    </lineage>
</organism>
<keyword evidence="9" id="KW-0131">Cell cycle</keyword>
<keyword evidence="6" id="KW-0498">Mitosis</keyword>
<protein>
    <recommendedName>
        <fullName evidence="3">Spindle and centriole-associated protein 1</fullName>
    </recommendedName>
    <alternativeName>
        <fullName evidence="10">Coiled-coil domain-containing protein 52</fullName>
    </alternativeName>
</protein>
<dbReference type="GO" id="GO:0005814">
    <property type="term" value="C:centriole"/>
    <property type="evidence" value="ECO:0000318"/>
    <property type="project" value="GO_Central"/>
</dbReference>
<feature type="region of interest" description="Disordered" evidence="11">
    <location>
        <begin position="643"/>
        <end position="676"/>
    </location>
</feature>
<dbReference type="PANTHER" id="PTHR31167:SF3">
    <property type="entry name" value="SPINDLE AND CENTRIOLE-ASSOCIATED PROTEIN 1"/>
    <property type="match status" value="1"/>
</dbReference>
<keyword evidence="7" id="KW-0175">Coiled coil</keyword>
<feature type="compositionally biased region" description="Polar residues" evidence="11">
    <location>
        <begin position="192"/>
        <end position="209"/>
    </location>
</feature>
<dbReference type="GO" id="GO:0051301">
    <property type="term" value="P:cell division"/>
    <property type="evidence" value="ECO:0007669"/>
    <property type="project" value="UniProtKB-KW"/>
</dbReference>
<evidence type="ECO:0000313" key="13">
    <source>
        <dbReference type="Proteomes" id="UP000001593"/>
    </source>
</evidence>
<feature type="region of interest" description="Disordered" evidence="11">
    <location>
        <begin position="187"/>
        <end position="209"/>
    </location>
</feature>
<dbReference type="GO" id="GO:0005813">
    <property type="term" value="C:centrosome"/>
    <property type="evidence" value="ECO:0000318"/>
    <property type="project" value="GO_Central"/>
</dbReference>
<dbReference type="GO" id="GO:0046599">
    <property type="term" value="P:regulation of centriole replication"/>
    <property type="evidence" value="ECO:0000318"/>
    <property type="project" value="GO_Central"/>
</dbReference>
<reference evidence="12 13" key="1">
    <citation type="journal article" date="2007" name="Science">
        <title>Sea anemone genome reveals ancestral eumetazoan gene repertoire and genomic organization.</title>
        <authorList>
            <person name="Putnam N.H."/>
            <person name="Srivastava M."/>
            <person name="Hellsten U."/>
            <person name="Dirks B."/>
            <person name="Chapman J."/>
            <person name="Salamov A."/>
            <person name="Terry A."/>
            <person name="Shapiro H."/>
            <person name="Lindquist E."/>
            <person name="Kapitonov V.V."/>
            <person name="Jurka J."/>
            <person name="Genikhovich G."/>
            <person name="Grigoriev I.V."/>
            <person name="Lucas S.M."/>
            <person name="Steele R.E."/>
            <person name="Finnerty J.R."/>
            <person name="Technau U."/>
            <person name="Martindale M.Q."/>
            <person name="Rokhsar D.S."/>
        </authorList>
    </citation>
    <scope>NUCLEOTIDE SEQUENCE [LARGE SCALE GENOMIC DNA]</scope>
    <source>
        <strain evidence="13">CH2 X CH6</strain>
    </source>
</reference>
<keyword evidence="13" id="KW-1185">Reference proteome</keyword>
<feature type="region of interest" description="Disordered" evidence="11">
    <location>
        <begin position="816"/>
        <end position="857"/>
    </location>
</feature>
<feature type="compositionally biased region" description="Polar residues" evidence="11">
    <location>
        <begin position="750"/>
        <end position="764"/>
    </location>
</feature>
<evidence type="ECO:0000256" key="10">
    <source>
        <dbReference type="ARBA" id="ARBA00030722"/>
    </source>
</evidence>
<gene>
    <name evidence="12" type="ORF">NEMVEDRAFT_v1g198224</name>
</gene>
<dbReference type="PANTHER" id="PTHR31167">
    <property type="entry name" value="SPINDLE AND CENTRIOLE ASSOCIATED PROTEIN 1 SPICE1"/>
    <property type="match status" value="1"/>
</dbReference>
<evidence type="ECO:0000256" key="7">
    <source>
        <dbReference type="ARBA" id="ARBA00023054"/>
    </source>
</evidence>
<dbReference type="GO" id="GO:0005819">
    <property type="term" value="C:spindle"/>
    <property type="evidence" value="ECO:0000318"/>
    <property type="project" value="GO_Central"/>
</dbReference>
<dbReference type="GO" id="GO:0090307">
    <property type="term" value="P:mitotic spindle assembly"/>
    <property type="evidence" value="ECO:0000318"/>
    <property type="project" value="GO_Central"/>
</dbReference>
<evidence type="ECO:0000256" key="1">
    <source>
        <dbReference type="ARBA" id="ARBA00004114"/>
    </source>
</evidence>
<feature type="compositionally biased region" description="Polar residues" evidence="11">
    <location>
        <begin position="825"/>
        <end position="857"/>
    </location>
</feature>
<keyword evidence="4" id="KW-0963">Cytoplasm</keyword>
<dbReference type="InParanoid" id="A7RJY6"/>
<accession>A7RJY6</accession>
<dbReference type="STRING" id="45351.A7RJY6"/>
<dbReference type="EMBL" id="DS469515">
    <property type="protein sequence ID" value="EDO48168.1"/>
    <property type="molecule type" value="Genomic_DNA"/>
</dbReference>
<feature type="compositionally biased region" description="Basic residues" evidence="11">
    <location>
        <begin position="29"/>
        <end position="40"/>
    </location>
</feature>
<dbReference type="AlphaFoldDB" id="A7RJY6"/>
<sequence length="927" mass="102713">MASRGGFLVGDGALRRRKPTQKTTNTALKAHKTTKRKKRKPEWDSTVNDLNVYKASEDEVRQRHEAHKSKNYGLPRKQATNKENSPGYITTPNSAQRKQAILQEILYGRDQFQDVLAESDRTMSVVKDLFGDDPKKYMGFPNITVPPQVLSENTERNGPIAEVPEAQTQLTQLSESVMQTAALNEISEDEGNSSGTEPSPQSNQNQAAQRMTFQPRLDLQKFKEFVSQEQNDSGQPSYEVKNPISASRSQGIPRGKVLQPAVQAEDHSSFLSGTSGNTILAGAPNFMFPAQQSSGEPTAIAEIPGSERLEQAGEVKARVKSNEKAPKLKATVKPAQGPKGLRCLDDLKKMVENLEDEIAEYEMETGRESSGKTNQTNSFSGYTSALVIAVTKLMRYLKESEIQRRAEAVIRDQILQGFAEQRTLIDALTNDIVQTQEQNMILQEEMHVYRTNTDNQLHYLTHELQTVLKSFEYHTVQSTINALHSTKPVQLHAGTSATKCDEVLPGNYLPSGENPVVSRVQTEGAYIPVSRDGYDEEQFNLPRGETEKNIQPQPTVLSNANQKGPTNLESVHQQIKNPTYQTIPEPDAWVPSHQQQIEKPPFQTRPELDPLITQHMHIDNATKNITPQPENNQLPGSIAAPQQQKFAPSYQSNVSVATSQPPQPMSQRADPHRTQPSVDGASYVTFDHNNNVRLQSMDPFNPQAYLAPVTSVGVLGVSNFQKHNTANTRNKEQPMNHVSLGYQKAPKGSSFDSSAPLSSTNGTSYHGGKPSKNTVNMQPYLAPVWGSNTNTTTTTSPNMSLTNYISSVSTKTVITSDDYSRTTRPESTVMTQGTSQQTLSQPVVSSTENGPLTYPNNELSQSLLKDAVAKMTNSDWDSRREESFIARSFLKEQQATEQLRQRLEVIARKQKDIAATRAGLATRGEPE</sequence>
<dbReference type="KEGG" id="nve:5520278"/>
<keyword evidence="8" id="KW-0206">Cytoskeleton</keyword>
<evidence type="ECO:0000313" key="12">
    <source>
        <dbReference type="EMBL" id="EDO48168.1"/>
    </source>
</evidence>
<proteinExistence type="predicted"/>
<dbReference type="Pfam" id="PF15678">
    <property type="entry name" value="SPICE"/>
    <property type="match status" value="1"/>
</dbReference>
<evidence type="ECO:0000256" key="11">
    <source>
        <dbReference type="SAM" id="MobiDB-lite"/>
    </source>
</evidence>
<dbReference type="eggNOG" id="ENOG502QQ0H">
    <property type="taxonomic scope" value="Eukaryota"/>
</dbReference>
<evidence type="ECO:0000256" key="9">
    <source>
        <dbReference type="ARBA" id="ARBA00023306"/>
    </source>
</evidence>
<keyword evidence="5" id="KW-0132">Cell division</keyword>
<name>A7RJY6_NEMVE</name>
<evidence type="ECO:0000256" key="3">
    <source>
        <dbReference type="ARBA" id="ARBA00018313"/>
    </source>
</evidence>
<dbReference type="Proteomes" id="UP000001593">
    <property type="component" value="Unassembled WGS sequence"/>
</dbReference>
<feature type="region of interest" description="Disordered" evidence="11">
    <location>
        <begin position="226"/>
        <end position="251"/>
    </location>
</feature>
<evidence type="ECO:0000256" key="6">
    <source>
        <dbReference type="ARBA" id="ARBA00022776"/>
    </source>
</evidence>
<feature type="region of interest" description="Disordered" evidence="11">
    <location>
        <begin position="1"/>
        <end position="92"/>
    </location>
</feature>
<evidence type="ECO:0000256" key="5">
    <source>
        <dbReference type="ARBA" id="ARBA00022618"/>
    </source>
</evidence>
<evidence type="ECO:0000256" key="8">
    <source>
        <dbReference type="ARBA" id="ARBA00023212"/>
    </source>
</evidence>
<dbReference type="GO" id="GO:0051310">
    <property type="term" value="P:metaphase chromosome alignment"/>
    <property type="evidence" value="ECO:0000318"/>
    <property type="project" value="GO_Central"/>
</dbReference>
<evidence type="ECO:0000256" key="2">
    <source>
        <dbReference type="ARBA" id="ARBA00004186"/>
    </source>
</evidence>
<feature type="compositionally biased region" description="Polar residues" evidence="11">
    <location>
        <begin position="81"/>
        <end position="92"/>
    </location>
</feature>
<comment type="subcellular location">
    <subcellularLocation>
        <location evidence="1">Cytoplasm</location>
        <location evidence="1">Cytoskeleton</location>
        <location evidence="1">Microtubule organizing center</location>
        <location evidence="1">Centrosome</location>
        <location evidence="1">Centriole</location>
    </subcellularLocation>
    <subcellularLocation>
        <location evidence="2">Cytoplasm</location>
        <location evidence="2">Cytoskeleton</location>
        <location evidence="2">Spindle</location>
    </subcellularLocation>
</comment>
<feature type="compositionally biased region" description="Polar residues" evidence="11">
    <location>
        <begin position="227"/>
        <end position="236"/>
    </location>
</feature>
<dbReference type="OrthoDB" id="5980554at2759"/>
<feature type="compositionally biased region" description="Polar residues" evidence="11">
    <location>
        <begin position="643"/>
        <end position="660"/>
    </location>
</feature>